<reference evidence="1 2" key="1">
    <citation type="submission" date="2014-04" db="EMBL/GenBank/DDBJ databases">
        <authorList>
            <consortium name="DOE Joint Genome Institute"/>
            <person name="Kuo A."/>
            <person name="Gay G."/>
            <person name="Dore J."/>
            <person name="Kohler A."/>
            <person name="Nagy L.G."/>
            <person name="Floudas D."/>
            <person name="Copeland A."/>
            <person name="Barry K.W."/>
            <person name="Cichocki N."/>
            <person name="Veneault-Fourrey C."/>
            <person name="LaButti K."/>
            <person name="Lindquist E.A."/>
            <person name="Lipzen A."/>
            <person name="Lundell T."/>
            <person name="Morin E."/>
            <person name="Murat C."/>
            <person name="Sun H."/>
            <person name="Tunlid A."/>
            <person name="Henrissat B."/>
            <person name="Grigoriev I.V."/>
            <person name="Hibbett D.S."/>
            <person name="Martin F."/>
            <person name="Nordberg H.P."/>
            <person name="Cantor M.N."/>
            <person name="Hua S.X."/>
        </authorList>
    </citation>
    <scope>NUCLEOTIDE SEQUENCE [LARGE SCALE GENOMIC DNA]</scope>
    <source>
        <strain evidence="2">h7</strain>
    </source>
</reference>
<keyword evidence="2" id="KW-1185">Reference proteome</keyword>
<reference evidence="2" key="2">
    <citation type="submission" date="2015-01" db="EMBL/GenBank/DDBJ databases">
        <title>Evolutionary Origins and Diversification of the Mycorrhizal Mutualists.</title>
        <authorList>
            <consortium name="DOE Joint Genome Institute"/>
            <consortium name="Mycorrhizal Genomics Consortium"/>
            <person name="Kohler A."/>
            <person name="Kuo A."/>
            <person name="Nagy L.G."/>
            <person name="Floudas D."/>
            <person name="Copeland A."/>
            <person name="Barry K.W."/>
            <person name="Cichocki N."/>
            <person name="Veneault-Fourrey C."/>
            <person name="LaButti K."/>
            <person name="Lindquist E.A."/>
            <person name="Lipzen A."/>
            <person name="Lundell T."/>
            <person name="Morin E."/>
            <person name="Murat C."/>
            <person name="Riley R."/>
            <person name="Ohm R."/>
            <person name="Sun H."/>
            <person name="Tunlid A."/>
            <person name="Henrissat B."/>
            <person name="Grigoriev I.V."/>
            <person name="Hibbett D.S."/>
            <person name="Martin F."/>
        </authorList>
    </citation>
    <scope>NUCLEOTIDE SEQUENCE [LARGE SCALE GENOMIC DNA]</scope>
    <source>
        <strain evidence="2">h7</strain>
    </source>
</reference>
<evidence type="ECO:0000313" key="2">
    <source>
        <dbReference type="Proteomes" id="UP000053424"/>
    </source>
</evidence>
<dbReference type="EMBL" id="KN831775">
    <property type="protein sequence ID" value="KIM43885.1"/>
    <property type="molecule type" value="Genomic_DNA"/>
</dbReference>
<dbReference type="Proteomes" id="UP000053424">
    <property type="component" value="Unassembled WGS sequence"/>
</dbReference>
<gene>
    <name evidence="1" type="ORF">M413DRAFT_443766</name>
</gene>
<accession>A0A0C3C4T5</accession>
<dbReference type="AlphaFoldDB" id="A0A0C3C4T5"/>
<protein>
    <submittedName>
        <fullName evidence="1">Uncharacterized protein</fullName>
    </submittedName>
</protein>
<organism evidence="1 2">
    <name type="scientific">Hebeloma cylindrosporum</name>
    <dbReference type="NCBI Taxonomy" id="76867"/>
    <lineage>
        <taxon>Eukaryota</taxon>
        <taxon>Fungi</taxon>
        <taxon>Dikarya</taxon>
        <taxon>Basidiomycota</taxon>
        <taxon>Agaricomycotina</taxon>
        <taxon>Agaricomycetes</taxon>
        <taxon>Agaricomycetidae</taxon>
        <taxon>Agaricales</taxon>
        <taxon>Agaricineae</taxon>
        <taxon>Hymenogastraceae</taxon>
        <taxon>Hebeloma</taxon>
    </lineage>
</organism>
<dbReference type="HOGENOM" id="CLU_2979345_0_0_1"/>
<sequence>MPHSPHSTHQILLGPWDYSRRQSADSISRSHALVSLENPPPFIPRFPNPMSPSYAHSR</sequence>
<proteinExistence type="predicted"/>
<name>A0A0C3C4T5_HEBCY</name>
<evidence type="ECO:0000313" key="1">
    <source>
        <dbReference type="EMBL" id="KIM43885.1"/>
    </source>
</evidence>